<proteinExistence type="predicted"/>
<dbReference type="OrthoDB" id="9874379at2"/>
<dbReference type="Proteomes" id="UP000198660">
    <property type="component" value="Unassembled WGS sequence"/>
</dbReference>
<accession>A0A1I6NTI0</accession>
<gene>
    <name evidence="1" type="ORF">SAMN05444972_101117</name>
</gene>
<sequence>MPNSRKCLQGELESEIGKLEELRQQMKVEIQSGATRDHHEELSRRIREQKDVVAMLSKASPEEQ</sequence>
<protein>
    <submittedName>
        <fullName evidence="1">Uncharacterized protein</fullName>
    </submittedName>
</protein>
<keyword evidence="2" id="KW-1185">Reference proteome</keyword>
<name>A0A1I6NTI0_9BACL</name>
<dbReference type="RefSeq" id="WP_091832298.1">
    <property type="nucleotide sequence ID" value="NZ_FPAA01000001.1"/>
</dbReference>
<evidence type="ECO:0000313" key="2">
    <source>
        <dbReference type="Proteomes" id="UP000198660"/>
    </source>
</evidence>
<evidence type="ECO:0000313" key="1">
    <source>
        <dbReference type="EMBL" id="SFS31241.1"/>
    </source>
</evidence>
<reference evidence="2" key="1">
    <citation type="submission" date="2016-10" db="EMBL/GenBank/DDBJ databases">
        <authorList>
            <person name="Varghese N."/>
            <person name="Submissions S."/>
        </authorList>
    </citation>
    <scope>NUCLEOTIDE SEQUENCE [LARGE SCALE GENOMIC DNA]</scope>
    <source>
        <strain evidence="2">DSM 45789</strain>
    </source>
</reference>
<dbReference type="AlphaFoldDB" id="A0A1I6NTI0"/>
<dbReference type="EMBL" id="FPAA01000001">
    <property type="protein sequence ID" value="SFS31241.1"/>
    <property type="molecule type" value="Genomic_DNA"/>
</dbReference>
<organism evidence="1 2">
    <name type="scientific">Marininema halotolerans</name>
    <dbReference type="NCBI Taxonomy" id="1155944"/>
    <lineage>
        <taxon>Bacteria</taxon>
        <taxon>Bacillati</taxon>
        <taxon>Bacillota</taxon>
        <taxon>Bacilli</taxon>
        <taxon>Bacillales</taxon>
        <taxon>Thermoactinomycetaceae</taxon>
        <taxon>Marininema</taxon>
    </lineage>
</organism>